<evidence type="ECO:0000256" key="1">
    <source>
        <dbReference type="SAM" id="Phobius"/>
    </source>
</evidence>
<dbReference type="Proteomes" id="UP001159363">
    <property type="component" value="Chromosome 5"/>
</dbReference>
<evidence type="ECO:0000313" key="2">
    <source>
        <dbReference type="EMBL" id="KAJ8881457.1"/>
    </source>
</evidence>
<sequence>MKITYAYELTLGSPPRSELFSWTFAAYFIVFMAICLSPPAFINFAEFLIQRCFTKFPGASTDEDSVFKLKRRNVTLKWKLSGIFGVKKLHALTLTLRFSKCWSVETSLSKIKRVKTLSLSIMSGSTVIALAMVSVYLGISIELDQ</sequence>
<comment type="caution">
    <text evidence="2">The sequence shown here is derived from an EMBL/GenBank/DDBJ whole genome shotgun (WGS) entry which is preliminary data.</text>
</comment>
<evidence type="ECO:0000313" key="3">
    <source>
        <dbReference type="Proteomes" id="UP001159363"/>
    </source>
</evidence>
<organism evidence="2 3">
    <name type="scientific">Dryococelus australis</name>
    <dbReference type="NCBI Taxonomy" id="614101"/>
    <lineage>
        <taxon>Eukaryota</taxon>
        <taxon>Metazoa</taxon>
        <taxon>Ecdysozoa</taxon>
        <taxon>Arthropoda</taxon>
        <taxon>Hexapoda</taxon>
        <taxon>Insecta</taxon>
        <taxon>Pterygota</taxon>
        <taxon>Neoptera</taxon>
        <taxon>Polyneoptera</taxon>
        <taxon>Phasmatodea</taxon>
        <taxon>Verophasmatodea</taxon>
        <taxon>Anareolatae</taxon>
        <taxon>Phasmatidae</taxon>
        <taxon>Eurycanthinae</taxon>
        <taxon>Dryococelus</taxon>
    </lineage>
</organism>
<protein>
    <submittedName>
        <fullName evidence="2">Uncharacterized protein</fullName>
    </submittedName>
</protein>
<feature type="non-terminal residue" evidence="2">
    <location>
        <position position="145"/>
    </location>
</feature>
<keyword evidence="1" id="KW-0472">Membrane</keyword>
<gene>
    <name evidence="2" type="ORF">PR048_017938</name>
</gene>
<keyword evidence="1" id="KW-1133">Transmembrane helix</keyword>
<name>A0ABQ9HAV6_9NEOP</name>
<feature type="transmembrane region" description="Helical" evidence="1">
    <location>
        <begin position="20"/>
        <end position="45"/>
    </location>
</feature>
<keyword evidence="1" id="KW-0812">Transmembrane</keyword>
<keyword evidence="3" id="KW-1185">Reference proteome</keyword>
<dbReference type="EMBL" id="JARBHB010000006">
    <property type="protein sequence ID" value="KAJ8881457.1"/>
    <property type="molecule type" value="Genomic_DNA"/>
</dbReference>
<proteinExistence type="predicted"/>
<accession>A0ABQ9HAV6</accession>
<reference evidence="2 3" key="1">
    <citation type="submission" date="2023-02" db="EMBL/GenBank/DDBJ databases">
        <title>LHISI_Scaffold_Assembly.</title>
        <authorList>
            <person name="Stuart O.P."/>
            <person name="Cleave R."/>
            <person name="Magrath M.J.L."/>
            <person name="Mikheyev A.S."/>
        </authorList>
    </citation>
    <scope>NUCLEOTIDE SEQUENCE [LARGE SCALE GENOMIC DNA]</scope>
    <source>
        <strain evidence="2">Daus_M_001</strain>
        <tissue evidence="2">Leg muscle</tissue>
    </source>
</reference>
<feature type="transmembrane region" description="Helical" evidence="1">
    <location>
        <begin position="117"/>
        <end position="139"/>
    </location>
</feature>